<evidence type="ECO:0000256" key="2">
    <source>
        <dbReference type="SAM" id="Phobius"/>
    </source>
</evidence>
<dbReference type="EMBL" id="BAAAVV010000017">
    <property type="protein sequence ID" value="GAA3183307.1"/>
    <property type="molecule type" value="Genomic_DNA"/>
</dbReference>
<dbReference type="Proteomes" id="UP001499924">
    <property type="component" value="Unassembled WGS sequence"/>
</dbReference>
<sequence>MLHPVGPLPAAVYWRRRLVLLVVLLALLGGGGWLGWTLWTDGDGSSPGGVTGQASRSTEIPALDRVVPSLASVRTPTPPTSTVAAEASSPATPAGPAPGSPCTDEMIGLAVRAPASAVAGSKPTFELVVTNTSAVPCLRALDKGLQELVLLDGAGTRVWGSNDCFPEASDDTRTLAPGEVVAFPIVWGGLTSEPTCTAARVTPPPGNYVLRGRLDTKVSPDAPFTLG</sequence>
<feature type="region of interest" description="Disordered" evidence="1">
    <location>
        <begin position="72"/>
        <end position="100"/>
    </location>
</feature>
<name>A0ABP6PPY4_9ACTN</name>
<organism evidence="3 4">
    <name type="scientific">Blastococcus jejuensis</name>
    <dbReference type="NCBI Taxonomy" id="351224"/>
    <lineage>
        <taxon>Bacteria</taxon>
        <taxon>Bacillati</taxon>
        <taxon>Actinomycetota</taxon>
        <taxon>Actinomycetes</taxon>
        <taxon>Geodermatophilales</taxon>
        <taxon>Geodermatophilaceae</taxon>
        <taxon>Blastococcus</taxon>
    </lineage>
</organism>
<keyword evidence="2" id="KW-1133">Transmembrane helix</keyword>
<evidence type="ECO:0000313" key="4">
    <source>
        <dbReference type="Proteomes" id="UP001499924"/>
    </source>
</evidence>
<evidence type="ECO:0000256" key="1">
    <source>
        <dbReference type="SAM" id="MobiDB-lite"/>
    </source>
</evidence>
<keyword evidence="4" id="KW-1185">Reference proteome</keyword>
<evidence type="ECO:0008006" key="5">
    <source>
        <dbReference type="Google" id="ProtNLM"/>
    </source>
</evidence>
<keyword evidence="2" id="KW-0472">Membrane</keyword>
<feature type="compositionally biased region" description="Low complexity" evidence="1">
    <location>
        <begin position="72"/>
        <end position="92"/>
    </location>
</feature>
<accession>A0ABP6PPY4</accession>
<reference evidence="4" key="1">
    <citation type="journal article" date="2019" name="Int. J. Syst. Evol. Microbiol.">
        <title>The Global Catalogue of Microorganisms (GCM) 10K type strain sequencing project: providing services to taxonomists for standard genome sequencing and annotation.</title>
        <authorList>
            <consortium name="The Broad Institute Genomics Platform"/>
            <consortium name="The Broad Institute Genome Sequencing Center for Infectious Disease"/>
            <person name="Wu L."/>
            <person name="Ma J."/>
        </authorList>
    </citation>
    <scope>NUCLEOTIDE SEQUENCE [LARGE SCALE GENOMIC DNA]</scope>
    <source>
        <strain evidence="4">JCM 15614</strain>
    </source>
</reference>
<keyword evidence="2" id="KW-0812">Transmembrane</keyword>
<gene>
    <name evidence="3" type="ORF">GCM10010531_41880</name>
</gene>
<feature type="transmembrane region" description="Helical" evidence="2">
    <location>
        <begin position="18"/>
        <end position="39"/>
    </location>
</feature>
<proteinExistence type="predicted"/>
<dbReference type="RefSeq" id="WP_344691016.1">
    <property type="nucleotide sequence ID" value="NZ_BAAAVV010000017.1"/>
</dbReference>
<protein>
    <recommendedName>
        <fullName evidence="5">MucR family transcriptional regulator</fullName>
    </recommendedName>
</protein>
<comment type="caution">
    <text evidence="3">The sequence shown here is derived from an EMBL/GenBank/DDBJ whole genome shotgun (WGS) entry which is preliminary data.</text>
</comment>
<evidence type="ECO:0000313" key="3">
    <source>
        <dbReference type="EMBL" id="GAA3183307.1"/>
    </source>
</evidence>